<keyword evidence="5 7" id="KW-1133">Transmembrane helix</keyword>
<dbReference type="RefSeq" id="WP_193183655.1">
    <property type="nucleotide sequence ID" value="NZ_JACVXA010000041.1"/>
</dbReference>
<feature type="transmembrane region" description="Helical" evidence="7">
    <location>
        <begin position="145"/>
        <end position="166"/>
    </location>
</feature>
<evidence type="ECO:0000256" key="1">
    <source>
        <dbReference type="ARBA" id="ARBA00004533"/>
    </source>
</evidence>
<evidence type="ECO:0000256" key="7">
    <source>
        <dbReference type="SAM" id="Phobius"/>
    </source>
</evidence>
<evidence type="ECO:0000313" key="9">
    <source>
        <dbReference type="Proteomes" id="UP000609121"/>
    </source>
</evidence>
<dbReference type="InterPro" id="IPR007498">
    <property type="entry name" value="PqiA-like"/>
</dbReference>
<dbReference type="EMBL" id="JACVXA010000041">
    <property type="protein sequence ID" value="MBE3639212.1"/>
    <property type="molecule type" value="Genomic_DNA"/>
</dbReference>
<dbReference type="GO" id="GO:0005886">
    <property type="term" value="C:plasma membrane"/>
    <property type="evidence" value="ECO:0007669"/>
    <property type="project" value="UniProtKB-SubCell"/>
</dbReference>
<dbReference type="PANTHER" id="PTHR30462">
    <property type="entry name" value="INTERMEMBRANE TRANSPORT PROTEIN PQIB-RELATED"/>
    <property type="match status" value="1"/>
</dbReference>
<evidence type="ECO:0000256" key="5">
    <source>
        <dbReference type="ARBA" id="ARBA00022989"/>
    </source>
</evidence>
<accession>A0A8J6YWU5</accession>
<reference evidence="8" key="1">
    <citation type="submission" date="2020-09" db="EMBL/GenBank/DDBJ databases">
        <title>A novel bacterium of genus Mangrovicoccus, isolated from South China Sea.</title>
        <authorList>
            <person name="Huang H."/>
            <person name="Mo K."/>
            <person name="Hu Y."/>
        </authorList>
    </citation>
    <scope>NUCLEOTIDE SEQUENCE</scope>
    <source>
        <strain evidence="8">HB182678</strain>
    </source>
</reference>
<keyword evidence="3" id="KW-0997">Cell inner membrane</keyword>
<comment type="caution">
    <text evidence="8">The sequence shown here is derived from an EMBL/GenBank/DDBJ whole genome shotgun (WGS) entry which is preliminary data.</text>
</comment>
<keyword evidence="4 7" id="KW-0812">Transmembrane</keyword>
<gene>
    <name evidence="8" type="ORF">ICN82_13490</name>
</gene>
<keyword evidence="2" id="KW-1003">Cell membrane</keyword>
<feature type="transmembrane region" description="Helical" evidence="7">
    <location>
        <begin position="95"/>
        <end position="124"/>
    </location>
</feature>
<dbReference type="AlphaFoldDB" id="A0A8J6YWU5"/>
<evidence type="ECO:0000256" key="2">
    <source>
        <dbReference type="ARBA" id="ARBA00022475"/>
    </source>
</evidence>
<name>A0A8J6YWU5_9RHOB</name>
<dbReference type="Pfam" id="PF04403">
    <property type="entry name" value="PqiA"/>
    <property type="match status" value="1"/>
</dbReference>
<comment type="subcellular location">
    <subcellularLocation>
        <location evidence="1">Cell inner membrane</location>
    </subcellularLocation>
</comment>
<organism evidence="8 9">
    <name type="scientific">Mangrovicoccus algicola</name>
    <dbReference type="NCBI Taxonomy" id="2771008"/>
    <lineage>
        <taxon>Bacteria</taxon>
        <taxon>Pseudomonadati</taxon>
        <taxon>Pseudomonadota</taxon>
        <taxon>Alphaproteobacteria</taxon>
        <taxon>Rhodobacterales</taxon>
        <taxon>Paracoccaceae</taxon>
        <taxon>Mangrovicoccus</taxon>
    </lineage>
</organism>
<keyword evidence="6 7" id="KW-0472">Membrane</keyword>
<protein>
    <submittedName>
        <fullName evidence="8">Paraquat-inducible protein A</fullName>
    </submittedName>
</protein>
<proteinExistence type="predicted"/>
<evidence type="ECO:0000313" key="8">
    <source>
        <dbReference type="EMBL" id="MBE3639212.1"/>
    </source>
</evidence>
<evidence type="ECO:0000256" key="6">
    <source>
        <dbReference type="ARBA" id="ARBA00023136"/>
    </source>
</evidence>
<dbReference type="PANTHER" id="PTHR30462:SF3">
    <property type="entry name" value="INTERMEMBRANE TRANSPORT PROTEIN PQIA"/>
    <property type="match status" value="1"/>
</dbReference>
<dbReference type="InterPro" id="IPR051800">
    <property type="entry name" value="PqiA-PqiB_transport"/>
</dbReference>
<keyword evidence="9" id="KW-1185">Reference proteome</keyword>
<dbReference type="Proteomes" id="UP000609121">
    <property type="component" value="Unassembled WGS sequence"/>
</dbReference>
<feature type="transmembrane region" description="Helical" evidence="7">
    <location>
        <begin position="50"/>
        <end position="67"/>
    </location>
</feature>
<evidence type="ECO:0000256" key="4">
    <source>
        <dbReference type="ARBA" id="ARBA00022692"/>
    </source>
</evidence>
<sequence>MAHAAPRLTARRAGLVACRHCAHVWPAGTPVCGVCRASLTSRAPHSLQRVWAWWVAGVVTYIPANLFPMMKTSMLGDETASTIIGGVLDLLHHDAAFVAAVVFLASVCIPLGKFLAIAWIALALRRPAGSVPAHQLHRVHALVEFIGRWSMIDVFVVAILSALVQFSVVVSIHPGLAAISFACSVGFTMLSAQSLDPRLIYDASEQGRT</sequence>
<evidence type="ECO:0000256" key="3">
    <source>
        <dbReference type="ARBA" id="ARBA00022519"/>
    </source>
</evidence>